<gene>
    <name evidence="2" type="ORF">FHX64_001355</name>
</gene>
<feature type="signal peptide" evidence="1">
    <location>
        <begin position="1"/>
        <end position="21"/>
    </location>
</feature>
<dbReference type="RefSeq" id="WP_183412986.1">
    <property type="nucleotide sequence ID" value="NZ_JACHYB010000001.1"/>
</dbReference>
<organism evidence="2 3">
    <name type="scientific">Microbacter margulisiae</name>
    <dbReference type="NCBI Taxonomy" id="1350067"/>
    <lineage>
        <taxon>Bacteria</taxon>
        <taxon>Pseudomonadati</taxon>
        <taxon>Bacteroidota</taxon>
        <taxon>Bacteroidia</taxon>
        <taxon>Bacteroidales</taxon>
        <taxon>Porphyromonadaceae</taxon>
        <taxon>Microbacter</taxon>
    </lineage>
</organism>
<sequence length="502" mass="56681">MKIHRLIPALIVFAAFCNTTAQTQHITYNTEFSTNVGSGGYAPFWLITNKDGIPDMQPNSAYLRAGIFQKSDTVKRFSYQYGVDLVKTTHTSAILFPEQFYVNLQYHHVALHIGSQIRNDGLQNRLLSSCGGGTLWSGNARPLPEVAFVIPDFITVFHRMPWLKAKAEISYGWLVDNGYQLQPAHTQNEFVSVNGFLHRKMVALQFKGKSPWSFTALGEVDVEFGGNQITYANGQIVSNFHNAADLKHFLMVMIPFKGDKSAPGVDQAWFYGNYVGDWQGRLTYDMGNKGQLHAYLDNYFEDSSGLWKLNGLDGLWGIEYDAVGKKLISGVVVEYYQSTNQSGPIMFRPADYNYKTNLKYWTYGDDNYYNHSFYIGWSNYGRAIGSPIVTSPIYNQDGNLTFEDNRVRAYHIGLMGYLSNDWSDRLLATYREGFGTMSTPFINPQQGFSGMLEVNYTPHQLKGFSVSAAAAFDRGALTGNNWGCNLTLKQNGILDWFRKTEK</sequence>
<evidence type="ECO:0008006" key="4">
    <source>
        <dbReference type="Google" id="ProtNLM"/>
    </source>
</evidence>
<dbReference type="InterPro" id="IPR038636">
    <property type="entry name" value="Wzi_sf"/>
</dbReference>
<proteinExistence type="predicted"/>
<dbReference type="EMBL" id="JACHYB010000001">
    <property type="protein sequence ID" value="MBB3187192.1"/>
    <property type="molecule type" value="Genomic_DNA"/>
</dbReference>
<accession>A0A7W5DQI2</accession>
<keyword evidence="3" id="KW-1185">Reference proteome</keyword>
<name>A0A7W5DQI2_9PORP</name>
<reference evidence="2 3" key="1">
    <citation type="submission" date="2020-08" db="EMBL/GenBank/DDBJ databases">
        <title>Genomic Encyclopedia of Type Strains, Phase IV (KMG-IV): sequencing the most valuable type-strain genomes for metagenomic binning, comparative biology and taxonomic classification.</title>
        <authorList>
            <person name="Goeker M."/>
        </authorList>
    </citation>
    <scope>NUCLEOTIDE SEQUENCE [LARGE SCALE GENOMIC DNA]</scope>
    <source>
        <strain evidence="2 3">DSM 27471</strain>
    </source>
</reference>
<dbReference type="Gene3D" id="2.40.160.130">
    <property type="entry name" value="Capsule assembly protein Wzi"/>
    <property type="match status" value="1"/>
</dbReference>
<dbReference type="AlphaFoldDB" id="A0A7W5DQI2"/>
<keyword evidence="1" id="KW-0732">Signal</keyword>
<dbReference type="Proteomes" id="UP000544222">
    <property type="component" value="Unassembled WGS sequence"/>
</dbReference>
<evidence type="ECO:0000256" key="1">
    <source>
        <dbReference type="SAM" id="SignalP"/>
    </source>
</evidence>
<evidence type="ECO:0000313" key="2">
    <source>
        <dbReference type="EMBL" id="MBB3187192.1"/>
    </source>
</evidence>
<protein>
    <recommendedName>
        <fullName evidence="4">Capsule assembly protein Wzi</fullName>
    </recommendedName>
</protein>
<comment type="caution">
    <text evidence="2">The sequence shown here is derived from an EMBL/GenBank/DDBJ whole genome shotgun (WGS) entry which is preliminary data.</text>
</comment>
<evidence type="ECO:0000313" key="3">
    <source>
        <dbReference type="Proteomes" id="UP000544222"/>
    </source>
</evidence>
<feature type="chain" id="PRO_5030811173" description="Capsule assembly protein Wzi" evidence="1">
    <location>
        <begin position="22"/>
        <end position="502"/>
    </location>
</feature>